<protein>
    <submittedName>
        <fullName evidence="2">Uncharacterized protein</fullName>
    </submittedName>
</protein>
<dbReference type="EMBL" id="PYLS01000005">
    <property type="protein sequence ID" value="PST83598.1"/>
    <property type="molecule type" value="Genomic_DNA"/>
</dbReference>
<dbReference type="Proteomes" id="UP000240912">
    <property type="component" value="Unassembled WGS sequence"/>
</dbReference>
<dbReference type="RefSeq" id="WP_107215858.1">
    <property type="nucleotide sequence ID" value="NZ_KZ686269.1"/>
</dbReference>
<evidence type="ECO:0000313" key="2">
    <source>
        <dbReference type="EMBL" id="PST83598.1"/>
    </source>
</evidence>
<organism evidence="2 3">
    <name type="scientific">Pedobacter yulinensis</name>
    <dbReference type="NCBI Taxonomy" id="2126353"/>
    <lineage>
        <taxon>Bacteria</taxon>
        <taxon>Pseudomonadati</taxon>
        <taxon>Bacteroidota</taxon>
        <taxon>Sphingobacteriia</taxon>
        <taxon>Sphingobacteriales</taxon>
        <taxon>Sphingobacteriaceae</taxon>
        <taxon>Pedobacter</taxon>
    </lineage>
</organism>
<sequence length="79" mass="8635">MKKVKPIKDDTGAQHVDAAAQNVHNFVSEETDEQSLEDINGRHRNEIAGADADYKPDLARDGSPFSDEELGPDSPMGKK</sequence>
<reference evidence="2 3" key="1">
    <citation type="submission" date="2018-03" db="EMBL/GenBank/DDBJ databases">
        <authorList>
            <person name="Keele B.F."/>
        </authorList>
    </citation>
    <scope>NUCLEOTIDE SEQUENCE [LARGE SCALE GENOMIC DNA]</scope>
    <source>
        <strain evidence="2 3">YL28-9</strain>
    </source>
</reference>
<accession>A0A2T3HMB2</accession>
<comment type="caution">
    <text evidence="2">The sequence shown here is derived from an EMBL/GenBank/DDBJ whole genome shotgun (WGS) entry which is preliminary data.</text>
</comment>
<proteinExistence type="predicted"/>
<feature type="region of interest" description="Disordered" evidence="1">
    <location>
        <begin position="28"/>
        <end position="79"/>
    </location>
</feature>
<dbReference type="AlphaFoldDB" id="A0A2T3HMB2"/>
<gene>
    <name evidence="2" type="ORF">C7T94_13735</name>
</gene>
<evidence type="ECO:0000313" key="3">
    <source>
        <dbReference type="Proteomes" id="UP000240912"/>
    </source>
</evidence>
<keyword evidence="3" id="KW-1185">Reference proteome</keyword>
<feature type="compositionally biased region" description="Basic and acidic residues" evidence="1">
    <location>
        <begin position="39"/>
        <end position="60"/>
    </location>
</feature>
<dbReference type="OrthoDB" id="9862316at2"/>
<evidence type="ECO:0000256" key="1">
    <source>
        <dbReference type="SAM" id="MobiDB-lite"/>
    </source>
</evidence>
<name>A0A2T3HMB2_9SPHI</name>